<dbReference type="Gene3D" id="3.30.565.10">
    <property type="entry name" value="Histidine kinase-like ATPase, C-terminal domain"/>
    <property type="match status" value="1"/>
</dbReference>
<dbReference type="RefSeq" id="WP_380231377.1">
    <property type="nucleotide sequence ID" value="NZ_JBHTAJ010000028.1"/>
</dbReference>
<gene>
    <name evidence="1" type="ORF">ACFQMG_16700</name>
</gene>
<reference evidence="2" key="1">
    <citation type="journal article" date="2019" name="Int. J. Syst. Evol. Microbiol.">
        <title>The Global Catalogue of Microorganisms (GCM) 10K type strain sequencing project: providing services to taxonomists for standard genome sequencing and annotation.</title>
        <authorList>
            <consortium name="The Broad Institute Genomics Platform"/>
            <consortium name="The Broad Institute Genome Sequencing Center for Infectious Disease"/>
            <person name="Wu L."/>
            <person name="Ma J."/>
        </authorList>
    </citation>
    <scope>NUCLEOTIDE SEQUENCE [LARGE SCALE GENOMIC DNA]</scope>
    <source>
        <strain evidence="2">CGMCC 1.12859</strain>
    </source>
</reference>
<comment type="caution">
    <text evidence="1">The sequence shown here is derived from an EMBL/GenBank/DDBJ whole genome shotgun (WGS) entry which is preliminary data.</text>
</comment>
<protein>
    <submittedName>
        <fullName evidence="1">Uncharacterized protein</fullName>
    </submittedName>
</protein>
<proteinExistence type="predicted"/>
<dbReference type="Proteomes" id="UP001596435">
    <property type="component" value="Unassembled WGS sequence"/>
</dbReference>
<name>A0ABW2FYN3_9ACTN</name>
<accession>A0ABW2FYN3</accession>
<dbReference type="InterPro" id="IPR036890">
    <property type="entry name" value="HATPase_C_sf"/>
</dbReference>
<sequence>MPKRLGDFDWPRLAHARGPATDTPGHLRALLADDDARAFVAGYSHLWSETLHPDGGAWSVTAPVALVVAGLLDDPRLGPDDPSIRDALLAYLHRVAVAGDLGAEAEEFRARGERAAALACYDAAPELLSAVVPHLVADRPQQQACAAAAIGRLARHPAAAAQRPALLDRIERLAEHATGAYERATLVYAIGDLGGEPRRWLDDPTPAVRGSAAVAETLAQDKAAVQVLLTLARSPRAFGASLGDMAAPVQFMVRPCRDQLAEALVRRSDDLSALLPCALAAVTLAPRSAAHPLAPYLRAFFPDGAPVPPLPPLHRAFAGAIAGEAALWRLPEAARTALFAPNGLTARPEDWMAMAATVPPPAEDYDAAHIVVFEGFTAVRRYPGMFFGVGRDDPSLPDRVVQVLHTEYTEAVAAGVVGSFALRIASPTRLVLDVHGHGLPGTEQRGSFDLDGVFGRLANHWPALHLSLVSALCRRVDVRVRAGGRALTGTYVDGLALGAPAEERDDECVEPGAEGTLTGYRVTFDLDTDWFPADSRISDGAAADG</sequence>
<evidence type="ECO:0000313" key="1">
    <source>
        <dbReference type="EMBL" id="MFC7181199.1"/>
    </source>
</evidence>
<keyword evidence="2" id="KW-1185">Reference proteome</keyword>
<dbReference type="EMBL" id="JBHTAJ010000028">
    <property type="protein sequence ID" value="MFC7181199.1"/>
    <property type="molecule type" value="Genomic_DNA"/>
</dbReference>
<organism evidence="1 2">
    <name type="scientific">Kitasatospora paranensis</name>
    <dbReference type="NCBI Taxonomy" id="258053"/>
    <lineage>
        <taxon>Bacteria</taxon>
        <taxon>Bacillati</taxon>
        <taxon>Actinomycetota</taxon>
        <taxon>Actinomycetes</taxon>
        <taxon>Kitasatosporales</taxon>
        <taxon>Streptomycetaceae</taxon>
        <taxon>Kitasatospora</taxon>
    </lineage>
</organism>
<evidence type="ECO:0000313" key="2">
    <source>
        <dbReference type="Proteomes" id="UP001596435"/>
    </source>
</evidence>